<evidence type="ECO:0000256" key="3">
    <source>
        <dbReference type="ARBA" id="ARBA00019077"/>
    </source>
</evidence>
<evidence type="ECO:0000256" key="6">
    <source>
        <dbReference type="ARBA" id="ARBA00049183"/>
    </source>
</evidence>
<dbReference type="GO" id="GO:0009245">
    <property type="term" value="P:lipid A biosynthetic process"/>
    <property type="evidence" value="ECO:0007669"/>
    <property type="project" value="TreeGrafter"/>
</dbReference>
<keyword evidence="8" id="KW-1003">Cell membrane</keyword>
<evidence type="ECO:0000256" key="1">
    <source>
        <dbReference type="ARBA" id="ARBA00004713"/>
    </source>
</evidence>
<feature type="domain" description="3-deoxy-D-manno-octulosonic-acid transferase N-terminal" evidence="9">
    <location>
        <begin position="44"/>
        <end position="208"/>
    </location>
</feature>
<dbReference type="RefSeq" id="WP_011586086.1">
    <property type="nucleotide sequence ID" value="NC_008255.1"/>
</dbReference>
<dbReference type="PANTHER" id="PTHR42755">
    <property type="entry name" value="3-DEOXY-MANNO-OCTULOSONATE CYTIDYLYLTRANSFERASE"/>
    <property type="match status" value="1"/>
</dbReference>
<comment type="function">
    <text evidence="8">Involved in lipopolysaccharide (LPS) biosynthesis. Catalyzes the transfer of 3-deoxy-D-manno-octulosonate (Kdo) residue(s) from CMP-Kdo to lipid IV(A), the tetraacyldisaccharide-1,4'-bisphosphate precursor of lipid A.</text>
</comment>
<evidence type="ECO:0000256" key="8">
    <source>
        <dbReference type="RuleBase" id="RU365103"/>
    </source>
</evidence>
<evidence type="ECO:0000256" key="5">
    <source>
        <dbReference type="ARBA" id="ARBA00031445"/>
    </source>
</evidence>
<dbReference type="UniPathway" id="UPA00958"/>
<protein>
    <recommendedName>
        <fullName evidence="3 8">3-deoxy-D-manno-octulosonic acid transferase</fullName>
        <shortName evidence="8">Kdo transferase</shortName>
        <ecNumber evidence="2 8">2.4.99.12</ecNumber>
    </recommendedName>
    <alternativeName>
        <fullName evidence="5 8">Lipid IV(A) 3-deoxy-D-manno-octulosonic acid transferase</fullName>
    </alternativeName>
</protein>
<keyword evidence="11" id="KW-1185">Reference proteome</keyword>
<accession>A0A6N4SU43</accession>
<sequence>MKVAYDISIHVYNWLIRIAALSGNKKAKLIQKGRNETFSKIAAFKKTTSNAVALFHCASLGEFEQARPVIEAFKKNYPAYKIAVSFFSPSGYEIRKNYSEADLVIYLPADTKKSAQTFIHELAPDMVFIVKYEFWLNLLDAIEAKNISLFLISGRFRENLLFFKKGGHFMRQRLKAFTHFFLQDNASGELLTSINFTNWSVSGDTRFDRVQQTASKTIQIPEVEAFKAQSPLLVIGSGWDKDMDVLIPFMNAFEKELKIIYAPHEIHDAEIKKIEAKVQKKSIRFSKLKEQAHTAADVLIIDNIGMLSSIYAYADYAYVGGAFGSGLHNILEPAVFGPAVFFGPHHKKFPEAYWLISLGYGFSISTTEEFTKHFEMIYTSEELRHSIKKGLQSTMLQACGATDHIMHTLSVLADKQAVSAASPPASI</sequence>
<evidence type="ECO:0000256" key="7">
    <source>
        <dbReference type="PIRSR" id="PIRSR639901-1"/>
    </source>
</evidence>
<dbReference type="InterPro" id="IPR038107">
    <property type="entry name" value="Glycos_transf_N_sf"/>
</dbReference>
<reference evidence="10 11" key="1">
    <citation type="journal article" date="2007" name="Appl. Environ. Microbiol.">
        <title>Genome sequence of the cellulolytic gliding bacterium Cytophaga hutchinsonii.</title>
        <authorList>
            <person name="Xie G."/>
            <person name="Bruce D.C."/>
            <person name="Challacombe J.F."/>
            <person name="Chertkov O."/>
            <person name="Detter J.C."/>
            <person name="Gilna P."/>
            <person name="Han C.S."/>
            <person name="Lucas S."/>
            <person name="Misra M."/>
            <person name="Myers G.L."/>
            <person name="Richardson P."/>
            <person name="Tapia R."/>
            <person name="Thayer N."/>
            <person name="Thompson L.S."/>
            <person name="Brettin T.S."/>
            <person name="Henrissat B."/>
            <person name="Wilson D.B."/>
            <person name="McBride M.J."/>
        </authorList>
    </citation>
    <scope>NUCLEOTIDE SEQUENCE [LARGE SCALE GENOMIC DNA]</scope>
    <source>
        <strain evidence="11">ATCC 33406 / DSM 1761 / CIP 103989 / NBRC 15051 / NCIMB 9469 / D465</strain>
    </source>
</reference>
<evidence type="ECO:0000256" key="2">
    <source>
        <dbReference type="ARBA" id="ARBA00012621"/>
    </source>
</evidence>
<comment type="pathway">
    <text evidence="1 8">Bacterial outer membrane biogenesis; LPS core biosynthesis.</text>
</comment>
<gene>
    <name evidence="10" type="primary">kdtA</name>
    <name evidence="10" type="ordered locus">CHU_2726</name>
</gene>
<evidence type="ECO:0000256" key="4">
    <source>
        <dbReference type="ARBA" id="ARBA00022679"/>
    </source>
</evidence>
<dbReference type="Gene3D" id="3.40.50.11720">
    <property type="entry name" value="3-Deoxy-D-manno-octulosonic-acid transferase, N-terminal domain"/>
    <property type="match status" value="1"/>
</dbReference>
<evidence type="ECO:0000259" key="9">
    <source>
        <dbReference type="Pfam" id="PF04413"/>
    </source>
</evidence>
<name>A0A6N4SU43_CYTH3</name>
<dbReference type="InterPro" id="IPR007507">
    <property type="entry name" value="Glycos_transf_N"/>
</dbReference>
<comment type="catalytic activity">
    <reaction evidence="6 8">
        <text>lipid IVA (E. coli) + CMP-3-deoxy-beta-D-manno-octulosonate = alpha-Kdo-(2-&gt;6)-lipid IVA (E. coli) + CMP + H(+)</text>
        <dbReference type="Rhea" id="RHEA:28066"/>
        <dbReference type="ChEBI" id="CHEBI:15378"/>
        <dbReference type="ChEBI" id="CHEBI:58603"/>
        <dbReference type="ChEBI" id="CHEBI:60364"/>
        <dbReference type="ChEBI" id="CHEBI:60377"/>
        <dbReference type="ChEBI" id="CHEBI:85987"/>
        <dbReference type="EC" id="2.4.99.12"/>
    </reaction>
</comment>
<dbReference type="KEGG" id="chu:CHU_2726"/>
<dbReference type="OrthoDB" id="9789797at2"/>
<dbReference type="GO" id="GO:0043842">
    <property type="term" value="F:Kdo transferase activity"/>
    <property type="evidence" value="ECO:0007669"/>
    <property type="project" value="UniProtKB-EC"/>
</dbReference>
<dbReference type="Proteomes" id="UP000001822">
    <property type="component" value="Chromosome"/>
</dbReference>
<organism evidence="10 11">
    <name type="scientific">Cytophaga hutchinsonii (strain ATCC 33406 / DSM 1761 / CIP 103989 / NBRC 15051 / NCIMB 9469 / D465)</name>
    <dbReference type="NCBI Taxonomy" id="269798"/>
    <lineage>
        <taxon>Bacteria</taxon>
        <taxon>Pseudomonadati</taxon>
        <taxon>Bacteroidota</taxon>
        <taxon>Cytophagia</taxon>
        <taxon>Cytophagales</taxon>
        <taxon>Cytophagaceae</taxon>
        <taxon>Cytophaga</taxon>
    </lineage>
</organism>
<dbReference type="GO" id="GO:0005886">
    <property type="term" value="C:plasma membrane"/>
    <property type="evidence" value="ECO:0007669"/>
    <property type="project" value="UniProtKB-SubCell"/>
</dbReference>
<dbReference type="EMBL" id="CP000383">
    <property type="protein sequence ID" value="ABG59976.1"/>
    <property type="molecule type" value="Genomic_DNA"/>
</dbReference>
<dbReference type="EC" id="2.4.99.12" evidence="2 8"/>
<proteinExistence type="inferred from homology"/>
<comment type="similarity">
    <text evidence="8">Belongs to the glycosyltransferase group 1 family.</text>
</comment>
<dbReference type="Gene3D" id="3.40.50.2000">
    <property type="entry name" value="Glycogen Phosphorylase B"/>
    <property type="match status" value="1"/>
</dbReference>
<keyword evidence="4 8" id="KW-0808">Transferase</keyword>
<evidence type="ECO:0000313" key="11">
    <source>
        <dbReference type="Proteomes" id="UP000001822"/>
    </source>
</evidence>
<dbReference type="Pfam" id="PF04413">
    <property type="entry name" value="Glycos_transf_N"/>
    <property type="match status" value="1"/>
</dbReference>
<evidence type="ECO:0000313" key="10">
    <source>
        <dbReference type="EMBL" id="ABG59976.1"/>
    </source>
</evidence>
<feature type="active site" description="Proton acceptor" evidence="7">
    <location>
        <position position="62"/>
    </location>
</feature>
<dbReference type="AlphaFoldDB" id="A0A6N4SU43"/>
<dbReference type="InterPro" id="IPR039901">
    <property type="entry name" value="Kdotransferase"/>
</dbReference>
<dbReference type="PANTHER" id="PTHR42755:SF1">
    <property type="entry name" value="3-DEOXY-D-MANNO-OCTULOSONIC ACID TRANSFERASE, MITOCHONDRIAL-RELATED"/>
    <property type="match status" value="1"/>
</dbReference>
<dbReference type="GO" id="GO:0009244">
    <property type="term" value="P:lipopolysaccharide core region biosynthetic process"/>
    <property type="evidence" value="ECO:0007669"/>
    <property type="project" value="UniProtKB-UniRule"/>
</dbReference>
<keyword evidence="8" id="KW-0448">Lipopolysaccharide biosynthesis</keyword>
<keyword evidence="8" id="KW-0472">Membrane</keyword>
<comment type="subcellular location">
    <subcellularLocation>
        <location evidence="8">Cell membrane</location>
    </subcellularLocation>
</comment>